<name>A0ABN9JFN8_9RALS</name>
<dbReference type="PROSITE" id="PS00718">
    <property type="entry name" value="SIGMA54_2"/>
    <property type="match status" value="1"/>
</dbReference>
<evidence type="ECO:0000256" key="2">
    <source>
        <dbReference type="ARBA" id="ARBA00022478"/>
    </source>
</evidence>
<evidence type="ECO:0000259" key="10">
    <source>
        <dbReference type="Pfam" id="PF04552"/>
    </source>
</evidence>
<dbReference type="InterPro" id="IPR007046">
    <property type="entry name" value="RNA_pol_sigma_54_core-bd"/>
</dbReference>
<keyword evidence="6 9" id="KW-0731">Sigma factor</keyword>
<dbReference type="PROSITE" id="PS50044">
    <property type="entry name" value="SIGMA54_3"/>
    <property type="match status" value="1"/>
</dbReference>
<evidence type="ECO:0000256" key="9">
    <source>
        <dbReference type="PIRNR" id="PIRNR000774"/>
    </source>
</evidence>
<keyword evidence="3 9" id="KW-0808">Transferase</keyword>
<reference evidence="12 13" key="1">
    <citation type="submission" date="2023-07" db="EMBL/GenBank/DDBJ databases">
        <authorList>
            <person name="Peeters C."/>
        </authorList>
    </citation>
    <scope>NUCLEOTIDE SEQUENCE [LARGE SCALE GENOMIC DNA]</scope>
    <source>
        <strain evidence="12 13">LMG 18101</strain>
    </source>
</reference>
<evidence type="ECO:0000256" key="3">
    <source>
        <dbReference type="ARBA" id="ARBA00022679"/>
    </source>
</evidence>
<dbReference type="PROSITE" id="PS00717">
    <property type="entry name" value="SIGMA54_1"/>
    <property type="match status" value="1"/>
</dbReference>
<dbReference type="InterPro" id="IPR007634">
    <property type="entry name" value="RNA_pol_sigma_54_DNA-bd"/>
</dbReference>
<evidence type="ECO:0000256" key="1">
    <source>
        <dbReference type="ARBA" id="ARBA00008798"/>
    </source>
</evidence>
<feature type="domain" description="RNA polymerase sigma factor 54 core-binding" evidence="11">
    <location>
        <begin position="135"/>
        <end position="331"/>
    </location>
</feature>
<dbReference type="InterPro" id="IPR000394">
    <property type="entry name" value="RNA_pol_sigma_54"/>
</dbReference>
<keyword evidence="4 9" id="KW-0548">Nucleotidyltransferase</keyword>
<dbReference type="Pfam" id="PF00309">
    <property type="entry name" value="Sigma54_AID"/>
    <property type="match status" value="1"/>
</dbReference>
<keyword evidence="2 9" id="KW-0240">DNA-directed RNA polymerase</keyword>
<dbReference type="NCBIfam" id="NF009118">
    <property type="entry name" value="PRK12469.1"/>
    <property type="match status" value="1"/>
</dbReference>
<dbReference type="PRINTS" id="PR00045">
    <property type="entry name" value="SIGMA54FCT"/>
</dbReference>
<dbReference type="PANTHER" id="PTHR32248">
    <property type="entry name" value="RNA POLYMERASE SIGMA-54 FACTOR"/>
    <property type="match status" value="1"/>
</dbReference>
<dbReference type="NCBIfam" id="NF004595">
    <property type="entry name" value="PRK05932.1-2"/>
    <property type="match status" value="1"/>
</dbReference>
<evidence type="ECO:0000259" key="11">
    <source>
        <dbReference type="Pfam" id="PF04963"/>
    </source>
</evidence>
<keyword evidence="13" id="KW-1185">Reference proteome</keyword>
<accession>A0ABN9JFN8</accession>
<dbReference type="Gene3D" id="1.10.10.60">
    <property type="entry name" value="Homeodomain-like"/>
    <property type="match status" value="1"/>
</dbReference>
<dbReference type="Pfam" id="PF04963">
    <property type="entry name" value="Sigma54_CBD"/>
    <property type="match status" value="1"/>
</dbReference>
<gene>
    <name evidence="12" type="primary">rpoN_1</name>
    <name evidence="12" type="ORF">LMG18101_00857</name>
</gene>
<keyword evidence="5 9" id="KW-0805">Transcription regulation</keyword>
<comment type="function">
    <text evidence="9">Sigma factors are initiation factors that promote the attachment of RNA polymerase to specific initiation sites and are then released.</text>
</comment>
<evidence type="ECO:0000313" key="12">
    <source>
        <dbReference type="EMBL" id="CAJ0810341.1"/>
    </source>
</evidence>
<dbReference type="EMBL" id="CATZLL010000002">
    <property type="protein sequence ID" value="CAJ0810341.1"/>
    <property type="molecule type" value="Genomic_DNA"/>
</dbReference>
<dbReference type="RefSeq" id="WP_316680263.1">
    <property type="nucleotide sequence ID" value="NZ_CATZLL010000002.1"/>
</dbReference>
<sequence>MVKAALEMRAKQHLALTPRLQQSVKLLQLSANEFAQEMQEALASNPFLEEVEQETGQQAQADGMLHTGEVSSAIGPNDVAADTTHANEAPLETTTSAIETDPAIAASEEFPADFSTYYSHNGHHHGDGEDSDIGEWVHATPSLREHLHEELLSYRLSERDRVLAQTVVEALDDDGYLRQLLSELMPMAPVEPVPTEKEMQIALALVQSMDPPGVAARDLSECLRLQIEARPADTEDEERIQEIALDVVRSHLPRLAKREFVQMRRALGCTEEELRDACALIRGLDPRPGQRFSQAHAGYIVPDVFVTKIKGKWVAVTNPAVAPCARINKVYAELFAQTRGHHRTPLAHQLQEARWLIRNAQQRFATIQRVAEAIVAHQKHFLEYGEVAMKPLVLRDVAEELGLHESTISRATGNKYMATPRGLFEFKHFFSRQLATDTGGACSAAAVRALLKEMIEAEDADAPLSDVSLAKMLAEQGVIVARRTVAKYRGLMRIAPAEMRRQV</sequence>
<dbReference type="Gene3D" id="1.10.10.1330">
    <property type="entry name" value="RNA polymerase sigma-54 factor, core-binding domain"/>
    <property type="match status" value="1"/>
</dbReference>
<proteinExistence type="inferred from homology"/>
<dbReference type="Proteomes" id="UP001189757">
    <property type="component" value="Unassembled WGS sequence"/>
</dbReference>
<dbReference type="NCBIfam" id="TIGR02395">
    <property type="entry name" value="rpoN_sigma"/>
    <property type="match status" value="1"/>
</dbReference>
<keyword evidence="8 9" id="KW-0804">Transcription</keyword>
<feature type="domain" description="RNA polymerase sigma factor 54 DNA-binding" evidence="10">
    <location>
        <begin position="346"/>
        <end position="502"/>
    </location>
</feature>
<dbReference type="PIRSF" id="PIRSF000774">
    <property type="entry name" value="RpoN"/>
    <property type="match status" value="1"/>
</dbReference>
<comment type="caution">
    <text evidence="12">The sequence shown here is derived from an EMBL/GenBank/DDBJ whole genome shotgun (WGS) entry which is preliminary data.</text>
</comment>
<evidence type="ECO:0000256" key="7">
    <source>
        <dbReference type="ARBA" id="ARBA00023125"/>
    </source>
</evidence>
<dbReference type="InterPro" id="IPR038709">
    <property type="entry name" value="RpoN_core-bd_sf"/>
</dbReference>
<comment type="similarity">
    <text evidence="1 9">Belongs to the sigma-54 factor family.</text>
</comment>
<dbReference type="PANTHER" id="PTHR32248:SF4">
    <property type="entry name" value="RNA POLYMERASE SIGMA-54 FACTOR"/>
    <property type="match status" value="1"/>
</dbReference>
<evidence type="ECO:0000256" key="8">
    <source>
        <dbReference type="ARBA" id="ARBA00023163"/>
    </source>
</evidence>
<protein>
    <recommendedName>
        <fullName evidence="9">RNA polymerase sigma-54 factor</fullName>
    </recommendedName>
</protein>
<evidence type="ECO:0000256" key="6">
    <source>
        <dbReference type="ARBA" id="ARBA00023082"/>
    </source>
</evidence>
<keyword evidence="7 9" id="KW-0238">DNA-binding</keyword>
<evidence type="ECO:0000256" key="5">
    <source>
        <dbReference type="ARBA" id="ARBA00023015"/>
    </source>
</evidence>
<evidence type="ECO:0000256" key="4">
    <source>
        <dbReference type="ARBA" id="ARBA00022695"/>
    </source>
</evidence>
<organism evidence="12 13">
    <name type="scientific">Ralstonia flaminis</name>
    <dbReference type="NCBI Taxonomy" id="3058597"/>
    <lineage>
        <taxon>Bacteria</taxon>
        <taxon>Pseudomonadati</taxon>
        <taxon>Pseudomonadota</taxon>
        <taxon>Betaproteobacteria</taxon>
        <taxon>Burkholderiales</taxon>
        <taxon>Burkholderiaceae</taxon>
        <taxon>Ralstonia</taxon>
    </lineage>
</organism>
<evidence type="ECO:0000313" key="13">
    <source>
        <dbReference type="Proteomes" id="UP001189757"/>
    </source>
</evidence>
<dbReference type="Pfam" id="PF04552">
    <property type="entry name" value="Sigma54_DBD"/>
    <property type="match status" value="1"/>
</dbReference>